<evidence type="ECO:0000313" key="2">
    <source>
        <dbReference type="Proteomes" id="UP000077245"/>
    </source>
</evidence>
<dbReference type="STRING" id="49547.MBCUR_05380"/>
<sequence>MTYKTYQSNNITQSVVNTISDDEEVVSVVLNCPYWTIVTLKE</sequence>
<comment type="caution">
    <text evidence="1">The sequence shown here is derived from an EMBL/GenBank/DDBJ whole genome shotgun (WGS) entry which is preliminary data.</text>
</comment>
<gene>
    <name evidence="1" type="ORF">MBCUR_05380</name>
</gene>
<evidence type="ECO:0000313" key="1">
    <source>
        <dbReference type="EMBL" id="KZX14314.1"/>
    </source>
</evidence>
<protein>
    <submittedName>
        <fullName evidence="1">Uncharacterized protein</fullName>
    </submittedName>
</protein>
<organism evidence="1 2">
    <name type="scientific">Methanobrevibacter curvatus</name>
    <dbReference type="NCBI Taxonomy" id="49547"/>
    <lineage>
        <taxon>Archaea</taxon>
        <taxon>Methanobacteriati</taxon>
        <taxon>Methanobacteriota</taxon>
        <taxon>Methanomada group</taxon>
        <taxon>Methanobacteria</taxon>
        <taxon>Methanobacteriales</taxon>
        <taxon>Methanobacteriaceae</taxon>
        <taxon>Methanobrevibacter</taxon>
    </lineage>
</organism>
<accession>A0A166CAY1</accession>
<dbReference type="EMBL" id="LWMV01000105">
    <property type="protein sequence ID" value="KZX14314.1"/>
    <property type="molecule type" value="Genomic_DNA"/>
</dbReference>
<name>A0A166CAY1_9EURY</name>
<keyword evidence="2" id="KW-1185">Reference proteome</keyword>
<dbReference type="RefSeq" id="WP_281190508.1">
    <property type="nucleotide sequence ID" value="NZ_LWMV01000105.1"/>
</dbReference>
<proteinExistence type="predicted"/>
<dbReference type="PATRIC" id="fig|49547.3.peg.563"/>
<dbReference type="Proteomes" id="UP000077245">
    <property type="component" value="Unassembled WGS sequence"/>
</dbReference>
<dbReference type="AlphaFoldDB" id="A0A166CAY1"/>
<reference evidence="1 2" key="1">
    <citation type="submission" date="2016-04" db="EMBL/GenBank/DDBJ databases">
        <title>Genome sequence of Methanobrevibacter curvatus DSM 11111.</title>
        <authorList>
            <person name="Poehlein A."/>
            <person name="Seedorf H."/>
            <person name="Daniel R."/>
        </authorList>
    </citation>
    <scope>NUCLEOTIDE SEQUENCE [LARGE SCALE GENOMIC DNA]</scope>
    <source>
        <strain evidence="1 2">DSM 11111</strain>
    </source>
</reference>